<keyword evidence="11" id="KW-0995">Kinetochore</keyword>
<feature type="compositionally biased region" description="Polar residues" evidence="16">
    <location>
        <begin position="284"/>
        <end position="296"/>
    </location>
</feature>
<keyword evidence="15" id="KW-0137">Centromere</keyword>
<evidence type="ECO:0000313" key="17">
    <source>
        <dbReference type="EMBL" id="OCH87558.1"/>
    </source>
</evidence>
<evidence type="ECO:0000256" key="2">
    <source>
        <dbReference type="ARBA" id="ARBA00004186"/>
    </source>
</evidence>
<feature type="region of interest" description="Disordered" evidence="16">
    <location>
        <begin position="418"/>
        <end position="442"/>
    </location>
</feature>
<evidence type="ECO:0000256" key="9">
    <source>
        <dbReference type="ARBA" id="ARBA00022701"/>
    </source>
</evidence>
<keyword evidence="14" id="KW-0131">Cell cycle</keyword>
<accession>A0A8E2AMS4</accession>
<keyword evidence="9" id="KW-0493">Microtubule</keyword>
<dbReference type="GO" id="GO:0042729">
    <property type="term" value="C:DASH complex"/>
    <property type="evidence" value="ECO:0007669"/>
    <property type="project" value="InterPro"/>
</dbReference>
<feature type="region of interest" description="Disordered" evidence="16">
    <location>
        <begin position="536"/>
        <end position="562"/>
    </location>
</feature>
<proteinExistence type="inferred from homology"/>
<evidence type="ECO:0000256" key="13">
    <source>
        <dbReference type="ARBA" id="ARBA00023242"/>
    </source>
</evidence>
<dbReference type="Proteomes" id="UP000250043">
    <property type="component" value="Unassembled WGS sequence"/>
</dbReference>
<dbReference type="EMBL" id="KV722481">
    <property type="protein sequence ID" value="OCH87558.1"/>
    <property type="molecule type" value="Genomic_DNA"/>
</dbReference>
<dbReference type="Pfam" id="PF08655">
    <property type="entry name" value="DASH_Ask1"/>
    <property type="match status" value="1"/>
</dbReference>
<dbReference type="GO" id="GO:0044732">
    <property type="term" value="C:mitotic spindle pole body"/>
    <property type="evidence" value="ECO:0007669"/>
    <property type="project" value="TreeGrafter"/>
</dbReference>
<dbReference type="AlphaFoldDB" id="A0A8E2AMS4"/>
<reference evidence="17 18" key="1">
    <citation type="submission" date="2016-07" db="EMBL/GenBank/DDBJ databases">
        <title>Draft genome of the white-rot fungus Obba rivulosa 3A-2.</title>
        <authorList>
            <consortium name="DOE Joint Genome Institute"/>
            <person name="Miettinen O."/>
            <person name="Riley R."/>
            <person name="Acob R."/>
            <person name="Barry K."/>
            <person name="Cullen D."/>
            <person name="De Vries R."/>
            <person name="Hainaut M."/>
            <person name="Hatakka A."/>
            <person name="Henrissat B."/>
            <person name="Hilden K."/>
            <person name="Kuo R."/>
            <person name="Labutti K."/>
            <person name="Lipzen A."/>
            <person name="Makela M.R."/>
            <person name="Sandor L."/>
            <person name="Spatafora J.W."/>
            <person name="Grigoriev I.V."/>
            <person name="Hibbett D.S."/>
        </authorList>
    </citation>
    <scope>NUCLEOTIDE SEQUENCE [LARGE SCALE GENOMIC DNA]</scope>
    <source>
        <strain evidence="17 18">3A-2</strain>
    </source>
</reference>
<dbReference type="GO" id="GO:0005874">
    <property type="term" value="C:microtubule"/>
    <property type="evidence" value="ECO:0007669"/>
    <property type="project" value="UniProtKB-KW"/>
</dbReference>
<feature type="region of interest" description="Disordered" evidence="16">
    <location>
        <begin position="278"/>
        <end position="302"/>
    </location>
</feature>
<keyword evidence="8" id="KW-0132">Cell division</keyword>
<evidence type="ECO:0000256" key="6">
    <source>
        <dbReference type="ARBA" id="ARBA00022454"/>
    </source>
</evidence>
<evidence type="ECO:0000256" key="5">
    <source>
        <dbReference type="ARBA" id="ARBA00014520"/>
    </source>
</evidence>
<evidence type="ECO:0000256" key="12">
    <source>
        <dbReference type="ARBA" id="ARBA00023212"/>
    </source>
</evidence>
<dbReference type="OrthoDB" id="5573898at2759"/>
<comment type="similarity">
    <text evidence="4">Belongs to the DASH complex ASK1 family.</text>
</comment>
<protein>
    <recommendedName>
        <fullName evidence="5">DASH complex subunit ASK1</fullName>
    </recommendedName>
</protein>
<feature type="compositionally biased region" description="Polar residues" evidence="16">
    <location>
        <begin position="168"/>
        <end position="194"/>
    </location>
</feature>
<evidence type="ECO:0000256" key="11">
    <source>
        <dbReference type="ARBA" id="ARBA00022838"/>
    </source>
</evidence>
<evidence type="ECO:0000256" key="3">
    <source>
        <dbReference type="ARBA" id="ARBA00004629"/>
    </source>
</evidence>
<feature type="compositionally biased region" description="Acidic residues" evidence="16">
    <location>
        <begin position="619"/>
        <end position="630"/>
    </location>
</feature>
<evidence type="ECO:0000256" key="10">
    <source>
        <dbReference type="ARBA" id="ARBA00022776"/>
    </source>
</evidence>
<dbReference type="PANTHER" id="PTHR28200">
    <property type="entry name" value="DASH COMPLEX SUBUNIT ASK1"/>
    <property type="match status" value="1"/>
</dbReference>
<dbReference type="GO" id="GO:0008608">
    <property type="term" value="P:attachment of spindle microtubules to kinetochore"/>
    <property type="evidence" value="ECO:0007669"/>
    <property type="project" value="InterPro"/>
</dbReference>
<keyword evidence="7" id="KW-0963">Cytoplasm</keyword>
<evidence type="ECO:0000256" key="15">
    <source>
        <dbReference type="ARBA" id="ARBA00023328"/>
    </source>
</evidence>
<name>A0A8E2AMS4_9APHY</name>
<evidence type="ECO:0000256" key="16">
    <source>
        <dbReference type="SAM" id="MobiDB-lite"/>
    </source>
</evidence>
<evidence type="ECO:0000256" key="4">
    <source>
        <dbReference type="ARBA" id="ARBA00010731"/>
    </source>
</evidence>
<dbReference type="PANTHER" id="PTHR28200:SF1">
    <property type="entry name" value="DASH COMPLEX SUBUNIT ASK1"/>
    <property type="match status" value="1"/>
</dbReference>
<evidence type="ECO:0000256" key="1">
    <source>
        <dbReference type="ARBA" id="ARBA00004123"/>
    </source>
</evidence>
<evidence type="ECO:0000256" key="7">
    <source>
        <dbReference type="ARBA" id="ARBA00022490"/>
    </source>
</evidence>
<comment type="subcellular location">
    <subcellularLocation>
        <location evidence="3">Chromosome</location>
        <location evidence="3">Centromere</location>
        <location evidence="3">Kinetochore</location>
    </subcellularLocation>
    <subcellularLocation>
        <location evidence="2">Cytoplasm</location>
        <location evidence="2">Cytoskeleton</location>
        <location evidence="2">Spindle</location>
    </subcellularLocation>
    <subcellularLocation>
        <location evidence="1">Nucleus</location>
    </subcellularLocation>
</comment>
<gene>
    <name evidence="17" type="ORF">OBBRIDRAFT_820573</name>
</gene>
<keyword evidence="18" id="KW-1185">Reference proteome</keyword>
<evidence type="ECO:0000313" key="18">
    <source>
        <dbReference type="Proteomes" id="UP000250043"/>
    </source>
</evidence>
<evidence type="ECO:0000256" key="14">
    <source>
        <dbReference type="ARBA" id="ARBA00023306"/>
    </source>
</evidence>
<keyword evidence="12" id="KW-0206">Cytoskeleton</keyword>
<dbReference type="GO" id="GO:0051301">
    <property type="term" value="P:cell division"/>
    <property type="evidence" value="ECO:0007669"/>
    <property type="project" value="UniProtKB-KW"/>
</dbReference>
<feature type="region of interest" description="Disordered" evidence="16">
    <location>
        <begin position="104"/>
        <end position="194"/>
    </location>
</feature>
<dbReference type="InterPro" id="IPR013964">
    <property type="entry name" value="DASH_Ask1"/>
</dbReference>
<sequence>MPPTLKPIEPKSPRWEPTPDPNDIVIPGLDTGAPVNDQIEQIEQLITIKLQNIDANFSKMQQIMANKILPAVKRYAVGTQPVRDAATFWTTFFEQAAQIRVPTYDDYETTNSEQEAPSTTETETETESAQTSHTSEPETEDGHPSVHHSFNPDNTPSDASFMPGHAAISSTPATTSRYRDFTNQGNDADATPSWSASLESPLVQLNREIQSLTRDGEMDVLAASALHTSAVSAVEDDSHDITQRRIQLPGVEEQRSIRTGEKGKGKAREPVLRGIMRPPMASAEPSSGRRQATTSPLKLRQRTPNLKAYNPYVPLENDPSNWSGVVDLKDRSIATPRRALPSSLAKQASIRATLTKKSATPKLPRTYSESDDDSFDDINFGLSPLRTLDLTKPRLGQTPKKEAADRVIQKLLDTARKGGLSATRAQEGGESSLSTMSSPPSLSRYTRARFGAPSETSTSAADASLESMMRRVGLNIPGFGEPPGSRYPAGHGAPQDVFSTTFDRTVRDTSRGHEGHVDMPETPQQFQYNLFHLQDDELQPPDDVGAGDDSLDSLDDYDEANNTANPSAAFLLVSQRASSADDSGSDDSDSDSFGGAGGGAADESGEPVHPFARGLAENFAEDDGFDDSFDDPVYGPAEGEEETVFGVPPAQRLQAQARARASQGGNLRMLGEDLLQDTIGIGAQVGRIEETPTPWPGGR</sequence>
<keyword evidence="13" id="KW-0539">Nucleus</keyword>
<organism evidence="17 18">
    <name type="scientific">Obba rivulosa</name>
    <dbReference type="NCBI Taxonomy" id="1052685"/>
    <lineage>
        <taxon>Eukaryota</taxon>
        <taxon>Fungi</taxon>
        <taxon>Dikarya</taxon>
        <taxon>Basidiomycota</taxon>
        <taxon>Agaricomycotina</taxon>
        <taxon>Agaricomycetes</taxon>
        <taxon>Polyporales</taxon>
        <taxon>Gelatoporiaceae</taxon>
        <taxon>Obba</taxon>
    </lineage>
</organism>
<feature type="region of interest" description="Disordered" evidence="16">
    <location>
        <begin position="575"/>
        <end position="647"/>
    </location>
</feature>
<feature type="region of interest" description="Disordered" evidence="16">
    <location>
        <begin position="1"/>
        <end position="22"/>
    </location>
</feature>
<feature type="compositionally biased region" description="Low complexity" evidence="16">
    <location>
        <begin position="431"/>
        <end position="442"/>
    </location>
</feature>
<feature type="compositionally biased region" description="Acidic residues" evidence="16">
    <location>
        <begin position="536"/>
        <end position="559"/>
    </location>
</feature>
<keyword evidence="10" id="KW-0498">Mitosis</keyword>
<keyword evidence="6" id="KW-0158">Chromosome</keyword>
<dbReference type="GO" id="GO:0072686">
    <property type="term" value="C:mitotic spindle"/>
    <property type="evidence" value="ECO:0007669"/>
    <property type="project" value="InterPro"/>
</dbReference>
<feature type="compositionally biased region" description="Low complexity" evidence="16">
    <location>
        <begin position="112"/>
        <end position="134"/>
    </location>
</feature>
<evidence type="ECO:0000256" key="8">
    <source>
        <dbReference type="ARBA" id="ARBA00022618"/>
    </source>
</evidence>